<feature type="region of interest" description="Disordered" evidence="3">
    <location>
        <begin position="272"/>
        <end position="301"/>
    </location>
</feature>
<evidence type="ECO:0000313" key="6">
    <source>
        <dbReference type="EMBL" id="KAG6741623.1"/>
    </source>
</evidence>
<dbReference type="Pfam" id="PF04825">
    <property type="entry name" value="Rad21_Rec8_N"/>
    <property type="match status" value="1"/>
</dbReference>
<keyword evidence="2" id="KW-0539">Nucleus</keyword>
<reference evidence="6" key="1">
    <citation type="journal article" date="2020" name="bioRxiv">
        <title>Hybrid origin of Populus tomentosa Carr. identified through genome sequencing and phylogenomic analysis.</title>
        <authorList>
            <person name="An X."/>
            <person name="Gao K."/>
            <person name="Chen Z."/>
            <person name="Li J."/>
            <person name="Yang X."/>
            <person name="Yang X."/>
            <person name="Zhou J."/>
            <person name="Guo T."/>
            <person name="Zhao T."/>
            <person name="Huang S."/>
            <person name="Miao D."/>
            <person name="Khan W.U."/>
            <person name="Rao P."/>
            <person name="Ye M."/>
            <person name="Lei B."/>
            <person name="Liao W."/>
            <person name="Wang J."/>
            <person name="Ji L."/>
            <person name="Li Y."/>
            <person name="Guo B."/>
            <person name="Mustafa N.S."/>
            <person name="Li S."/>
            <person name="Yun Q."/>
            <person name="Keller S.R."/>
            <person name="Mao J."/>
            <person name="Zhang R."/>
            <person name="Strauss S.H."/>
        </authorList>
    </citation>
    <scope>NUCLEOTIDE SEQUENCE</scope>
    <source>
        <strain evidence="6">GM15</strain>
        <tissue evidence="6">Leaf</tissue>
    </source>
</reference>
<dbReference type="GO" id="GO:1990414">
    <property type="term" value="P:replication-born double-strand break repair via sister chromatid exchange"/>
    <property type="evidence" value="ECO:0007669"/>
    <property type="project" value="TreeGrafter"/>
</dbReference>
<comment type="subcellular location">
    <subcellularLocation>
        <location evidence="1">Nucleus</location>
    </subcellularLocation>
</comment>
<proteinExistence type="predicted"/>
<evidence type="ECO:0000256" key="3">
    <source>
        <dbReference type="SAM" id="MobiDB-lite"/>
    </source>
</evidence>
<keyword evidence="4" id="KW-1133">Transmembrane helix</keyword>
<dbReference type="PANTHER" id="PTHR12585:SF73">
    <property type="entry name" value="SISTER CHROMATID COHESION 1 PROTEIN 2"/>
    <property type="match status" value="1"/>
</dbReference>
<feature type="transmembrane region" description="Helical" evidence="4">
    <location>
        <begin position="852"/>
        <end position="869"/>
    </location>
</feature>
<keyword evidence="7" id="KW-1185">Reference proteome</keyword>
<gene>
    <name evidence="6" type="ORF">POTOM_054897</name>
</gene>
<comment type="caution">
    <text evidence="6">The sequence shown here is derived from an EMBL/GenBank/DDBJ whole genome shotgun (WGS) entry which is preliminary data.</text>
</comment>
<dbReference type="Proteomes" id="UP000886885">
    <property type="component" value="Chromosome 17D"/>
</dbReference>
<dbReference type="GO" id="GO:0003682">
    <property type="term" value="F:chromatin binding"/>
    <property type="evidence" value="ECO:0007669"/>
    <property type="project" value="TreeGrafter"/>
</dbReference>
<dbReference type="CDD" id="cd21793">
    <property type="entry name" value="Rad21_Rec8_M_AtSYN1-like"/>
    <property type="match status" value="1"/>
</dbReference>
<keyword evidence="4" id="KW-0472">Membrane</keyword>
<evidence type="ECO:0000256" key="2">
    <source>
        <dbReference type="ARBA" id="ARBA00023242"/>
    </source>
</evidence>
<feature type="compositionally biased region" description="Polar residues" evidence="3">
    <location>
        <begin position="416"/>
        <end position="429"/>
    </location>
</feature>
<protein>
    <recommendedName>
        <fullName evidence="5">Rad21/Rec8-like protein N-terminal domain-containing protein</fullName>
    </recommendedName>
</protein>
<feature type="compositionally biased region" description="Basic and acidic residues" evidence="3">
    <location>
        <begin position="292"/>
        <end position="301"/>
    </location>
</feature>
<dbReference type="GO" id="GO:0008278">
    <property type="term" value="C:cohesin complex"/>
    <property type="evidence" value="ECO:0007669"/>
    <property type="project" value="InterPro"/>
</dbReference>
<dbReference type="GO" id="GO:0005634">
    <property type="term" value="C:nucleus"/>
    <property type="evidence" value="ECO:0007669"/>
    <property type="project" value="UniProtKB-SubCell"/>
</dbReference>
<dbReference type="AlphaFoldDB" id="A0A8X7XVW1"/>
<dbReference type="PANTHER" id="PTHR12585">
    <property type="entry name" value="SCC1 / RAD21 FAMILY MEMBER"/>
    <property type="match status" value="1"/>
</dbReference>
<accession>A0A8X7XVW1</accession>
<evidence type="ECO:0000313" key="7">
    <source>
        <dbReference type="Proteomes" id="UP000886885"/>
    </source>
</evidence>
<name>A0A8X7XVW1_POPTO</name>
<feature type="region of interest" description="Disordered" evidence="3">
    <location>
        <begin position="408"/>
        <end position="433"/>
    </location>
</feature>
<dbReference type="EMBL" id="JAAWWB010000034">
    <property type="protein sequence ID" value="KAG6741623.1"/>
    <property type="molecule type" value="Genomic_DNA"/>
</dbReference>
<sequence>MFYSHCLLSRKGPLGSIWVAAYYFKKLKKAQVTSTDISSSVVVKSKDCRHSQGIDSNVKAPYKILQDGFDVVTYRVLAYLLLGVVRIYSKKVEYLFDDCNKVLLNVKDFVLCNKDGILVETLQAPYFSITLPERFELDAFDLEIIEDTSGGNVMPHEEITLKDGMWKTRGAGKYSLNQVSPSILDSCKICVPTILILSYLKDHCEEFAACGDTWSAGYSMNEDVFSSHLVDVMEQGTLCSVSTLQASMEKLQGSMLSHHECEDPEMFLEVEEEPTNTRKSFVEDHLTDEEDSKVPDKIGSDETHTGMSVLKLCDDSVCQEASLNLEMFGGVEEEPGKLAKLYHQSEEQQKEVPGVEQSENEMQSVLNDGNVSDVEVSIEKLLESRFFQEECVDANTFLAVEEPPEHARPFNEEHQSNAGNTSLPETTTLGKRKQQLVSEDHPLYIKLDATPQSKFKDVSGANTPEFMVISTPAAKEHARALRKRKCFFDDVVVFPNKVDNIAVQLYSVIKECIENTGDLVSKRRKLPRTAFAVWKACRFSNLDKFFLEPLIPCASLELGSLFRTKKLQIPETVKSVVGSVEIEEPSKKLDASESQNIGGSVENTEHLEKLNVSGSPLVGRLDETVETAENMLIQESAGILESPQKFVSECPTSARLVETMELSDMSESYIVGRSVETVETLEKSNLSGSPSASRFTETLERPGKLDIAESPTAGGSLEQMAIAPETPIQCTTLVRSFESPERPDIYDADGLRSKTVEKEICRSLDQELDFNLLNEDMNTSGDNQEHYGWSERTRVAVKCLHASFLIQKKRRQEEVLNLLRILEGRTKRESARLFYEILDEFFFKHSTLVQKMLAFVLLVAVVIVVAWVLKSKGYVDVKQENFYGDILIWKTPQWDQACRS</sequence>
<evidence type="ECO:0000256" key="1">
    <source>
        <dbReference type="ARBA" id="ARBA00004123"/>
    </source>
</evidence>
<dbReference type="OrthoDB" id="10071381at2759"/>
<dbReference type="InterPro" id="IPR006910">
    <property type="entry name" value="Rad21_Rec8_N"/>
</dbReference>
<dbReference type="InterPro" id="IPR039781">
    <property type="entry name" value="Rad21/Rec8-like"/>
</dbReference>
<dbReference type="GO" id="GO:0007062">
    <property type="term" value="P:sister chromatid cohesion"/>
    <property type="evidence" value="ECO:0007669"/>
    <property type="project" value="InterPro"/>
</dbReference>
<evidence type="ECO:0000259" key="5">
    <source>
        <dbReference type="Pfam" id="PF04825"/>
    </source>
</evidence>
<keyword evidence="4" id="KW-0812">Transmembrane</keyword>
<evidence type="ECO:0000256" key="4">
    <source>
        <dbReference type="SAM" id="Phobius"/>
    </source>
</evidence>
<organism evidence="6 7">
    <name type="scientific">Populus tomentosa</name>
    <name type="common">Chinese white poplar</name>
    <dbReference type="NCBI Taxonomy" id="118781"/>
    <lineage>
        <taxon>Eukaryota</taxon>
        <taxon>Viridiplantae</taxon>
        <taxon>Streptophyta</taxon>
        <taxon>Embryophyta</taxon>
        <taxon>Tracheophyta</taxon>
        <taxon>Spermatophyta</taxon>
        <taxon>Magnoliopsida</taxon>
        <taxon>eudicotyledons</taxon>
        <taxon>Gunneridae</taxon>
        <taxon>Pentapetalae</taxon>
        <taxon>rosids</taxon>
        <taxon>fabids</taxon>
        <taxon>Malpighiales</taxon>
        <taxon>Salicaceae</taxon>
        <taxon>Saliceae</taxon>
        <taxon>Populus</taxon>
    </lineage>
</organism>
<feature type="domain" description="Rad21/Rec8-like protein N-terminal" evidence="5">
    <location>
        <begin position="1"/>
        <end position="110"/>
    </location>
</feature>